<dbReference type="RefSeq" id="WP_249301446.1">
    <property type="nucleotide sequence ID" value="NZ_JACRSP010000005.1"/>
</dbReference>
<keyword evidence="2" id="KW-1185">Reference proteome</keyword>
<proteinExistence type="predicted"/>
<accession>A0A926DHF3</accession>
<comment type="caution">
    <text evidence="1">The sequence shown here is derived from an EMBL/GenBank/DDBJ whole genome shotgun (WGS) entry which is preliminary data.</text>
</comment>
<dbReference type="EMBL" id="JACRSP010000005">
    <property type="protein sequence ID" value="MBC8537135.1"/>
    <property type="molecule type" value="Genomic_DNA"/>
</dbReference>
<dbReference type="AlphaFoldDB" id="A0A926DHF3"/>
<protein>
    <submittedName>
        <fullName evidence="1">DUF600 domain-containing protein</fullName>
    </submittedName>
</protein>
<organism evidence="1 2">
    <name type="scientific">Feifania hominis</name>
    <dbReference type="NCBI Taxonomy" id="2763660"/>
    <lineage>
        <taxon>Bacteria</taxon>
        <taxon>Bacillati</taxon>
        <taxon>Bacillota</taxon>
        <taxon>Clostridia</taxon>
        <taxon>Eubacteriales</taxon>
        <taxon>Feifaniaceae</taxon>
        <taxon>Feifania</taxon>
    </lineage>
</organism>
<name>A0A926DHF3_9FIRM</name>
<gene>
    <name evidence="1" type="ORF">H8695_10590</name>
</gene>
<sequence length="153" mass="17776">MSKVFEDEFGELQVDMVSICMENVEDRADKVFVYCSCEGKVISCSYFYKINGIVVERHKLNDAIGPQDSPYDVSPERQREVLDIIMEDLMKLRALCKNSDRPMPTEIKLIYDVKQNRLNADYQYENVYSSSTTDTADTVADRWFEQMKLAERA</sequence>
<evidence type="ECO:0000313" key="2">
    <source>
        <dbReference type="Proteomes" id="UP000620366"/>
    </source>
</evidence>
<evidence type="ECO:0000313" key="1">
    <source>
        <dbReference type="EMBL" id="MBC8537135.1"/>
    </source>
</evidence>
<reference evidence="1" key="1">
    <citation type="submission" date="2020-08" db="EMBL/GenBank/DDBJ databases">
        <title>Genome public.</title>
        <authorList>
            <person name="Liu C."/>
            <person name="Sun Q."/>
        </authorList>
    </citation>
    <scope>NUCLEOTIDE SEQUENCE</scope>
    <source>
        <strain evidence="1">BX7</strain>
    </source>
</reference>
<dbReference type="Proteomes" id="UP000620366">
    <property type="component" value="Unassembled WGS sequence"/>
</dbReference>